<name>A0A9P0E9Q1_NEZVI</name>
<protein>
    <submittedName>
        <fullName evidence="1">Uncharacterized protein</fullName>
    </submittedName>
</protein>
<proteinExistence type="predicted"/>
<dbReference type="Proteomes" id="UP001152798">
    <property type="component" value="Chromosome 2"/>
</dbReference>
<dbReference type="EMBL" id="OV725078">
    <property type="protein sequence ID" value="CAH1394196.1"/>
    <property type="molecule type" value="Genomic_DNA"/>
</dbReference>
<reference evidence="1" key="1">
    <citation type="submission" date="2022-01" db="EMBL/GenBank/DDBJ databases">
        <authorList>
            <person name="King R."/>
        </authorList>
    </citation>
    <scope>NUCLEOTIDE SEQUENCE</scope>
</reference>
<evidence type="ECO:0000313" key="1">
    <source>
        <dbReference type="EMBL" id="CAH1394196.1"/>
    </source>
</evidence>
<evidence type="ECO:0000313" key="2">
    <source>
        <dbReference type="Proteomes" id="UP001152798"/>
    </source>
</evidence>
<accession>A0A9P0E9Q1</accession>
<organism evidence="1 2">
    <name type="scientific">Nezara viridula</name>
    <name type="common">Southern green stink bug</name>
    <name type="synonym">Cimex viridulus</name>
    <dbReference type="NCBI Taxonomy" id="85310"/>
    <lineage>
        <taxon>Eukaryota</taxon>
        <taxon>Metazoa</taxon>
        <taxon>Ecdysozoa</taxon>
        <taxon>Arthropoda</taxon>
        <taxon>Hexapoda</taxon>
        <taxon>Insecta</taxon>
        <taxon>Pterygota</taxon>
        <taxon>Neoptera</taxon>
        <taxon>Paraneoptera</taxon>
        <taxon>Hemiptera</taxon>
        <taxon>Heteroptera</taxon>
        <taxon>Panheteroptera</taxon>
        <taxon>Pentatomomorpha</taxon>
        <taxon>Pentatomoidea</taxon>
        <taxon>Pentatomidae</taxon>
        <taxon>Pentatominae</taxon>
        <taxon>Nezara</taxon>
    </lineage>
</organism>
<keyword evidence="2" id="KW-1185">Reference proteome</keyword>
<gene>
    <name evidence="1" type="ORF">NEZAVI_LOCUS4733</name>
</gene>
<dbReference type="AlphaFoldDB" id="A0A9P0E9Q1"/>
<sequence length="72" mass="8122">MSLTTERWKSASFSALRRQSQRRLDEKLSTAGVEVVLGSRIALGDRTLNGATFRTFMSPPSWPVRKVNRISI</sequence>